<evidence type="ECO:0000313" key="2">
    <source>
        <dbReference type="Proteomes" id="UP001320420"/>
    </source>
</evidence>
<gene>
    <name evidence="1" type="ORF">SLS62_007656</name>
</gene>
<dbReference type="Proteomes" id="UP001320420">
    <property type="component" value="Unassembled WGS sequence"/>
</dbReference>
<comment type="caution">
    <text evidence="1">The sequence shown here is derived from an EMBL/GenBank/DDBJ whole genome shotgun (WGS) entry which is preliminary data.</text>
</comment>
<proteinExistence type="predicted"/>
<keyword evidence="2" id="KW-1185">Reference proteome</keyword>
<reference evidence="1 2" key="1">
    <citation type="submission" date="2024-02" db="EMBL/GenBank/DDBJ databases">
        <title>De novo assembly and annotation of 12 fungi associated with fruit tree decline syndrome in Ontario, Canada.</title>
        <authorList>
            <person name="Sulman M."/>
            <person name="Ellouze W."/>
            <person name="Ilyukhin E."/>
        </authorList>
    </citation>
    <scope>NUCLEOTIDE SEQUENCE [LARGE SCALE GENOMIC DNA]</scope>
    <source>
        <strain evidence="1 2">M11/M66-122</strain>
    </source>
</reference>
<protein>
    <submittedName>
        <fullName evidence="1">Uncharacterized protein</fullName>
    </submittedName>
</protein>
<name>A0AAN9UNY9_9PEZI</name>
<evidence type="ECO:0000313" key="1">
    <source>
        <dbReference type="EMBL" id="KAK7750466.1"/>
    </source>
</evidence>
<dbReference type="AlphaFoldDB" id="A0AAN9UNY9"/>
<accession>A0AAN9UNY9</accession>
<dbReference type="EMBL" id="JAKJXP020000064">
    <property type="protein sequence ID" value="KAK7750466.1"/>
    <property type="molecule type" value="Genomic_DNA"/>
</dbReference>
<sequence>MDGLYHDTFGWDYDVDQEDSNVCQRHTQQAKKASQEKTTTTCFTDHKVSTDFEARPLKRPPSIAAPSLSSGHEFRSRLSMPDNALDQYWRLPNHQNLSVGNYSMVQLYEDYHLTQPNDDSDTFGLWASCEDDSWLRARDWFEKKRRLVKREGVIGALFGTWKLTQFDVD</sequence>
<organism evidence="1 2">
    <name type="scientific">Diatrype stigma</name>
    <dbReference type="NCBI Taxonomy" id="117547"/>
    <lineage>
        <taxon>Eukaryota</taxon>
        <taxon>Fungi</taxon>
        <taxon>Dikarya</taxon>
        <taxon>Ascomycota</taxon>
        <taxon>Pezizomycotina</taxon>
        <taxon>Sordariomycetes</taxon>
        <taxon>Xylariomycetidae</taxon>
        <taxon>Xylariales</taxon>
        <taxon>Diatrypaceae</taxon>
        <taxon>Diatrype</taxon>
    </lineage>
</organism>